<gene>
    <name evidence="12" type="primary">LOC108682163</name>
</gene>
<dbReference type="GO" id="GO:0016887">
    <property type="term" value="F:ATP hydrolysis activity"/>
    <property type="evidence" value="ECO:0007669"/>
    <property type="project" value="InterPro"/>
</dbReference>
<dbReference type="GeneID" id="108682163"/>
<dbReference type="PANTHER" id="PTHR23069">
    <property type="entry name" value="AAA DOMAIN-CONTAINING"/>
    <property type="match status" value="1"/>
</dbReference>
<feature type="region of interest" description="Disordered" evidence="9">
    <location>
        <begin position="60"/>
        <end position="87"/>
    </location>
</feature>
<dbReference type="GO" id="GO:0006337">
    <property type="term" value="P:nucleosome disassembly"/>
    <property type="evidence" value="ECO:0007669"/>
    <property type="project" value="TreeGrafter"/>
</dbReference>
<feature type="compositionally biased region" description="Acidic residues" evidence="9">
    <location>
        <begin position="481"/>
        <end position="495"/>
    </location>
</feature>
<dbReference type="SMART" id="SM00382">
    <property type="entry name" value="AAA"/>
    <property type="match status" value="1"/>
</dbReference>
<evidence type="ECO:0000256" key="3">
    <source>
        <dbReference type="ARBA" id="ARBA00022840"/>
    </source>
</evidence>
<dbReference type="RefSeq" id="XP_047735924.1">
    <property type="nucleotide sequence ID" value="XM_047879968.1"/>
</dbReference>
<reference evidence="12" key="1">
    <citation type="submission" date="2025-08" db="UniProtKB">
        <authorList>
            <consortium name="RefSeq"/>
        </authorList>
    </citation>
    <scope>IDENTIFICATION</scope>
    <source>
        <tissue evidence="12">Whole organism</tissue>
    </source>
</reference>
<feature type="region of interest" description="Disordered" evidence="9">
    <location>
        <begin position="1527"/>
        <end position="1550"/>
    </location>
</feature>
<feature type="domain" description="Bromo" evidence="10">
    <location>
        <begin position="1253"/>
        <end position="1308"/>
    </location>
</feature>
<feature type="compositionally biased region" description="Basic residues" evidence="9">
    <location>
        <begin position="1402"/>
        <end position="1412"/>
    </location>
</feature>
<feature type="compositionally biased region" description="Basic and acidic residues" evidence="9">
    <location>
        <begin position="1424"/>
        <end position="1437"/>
    </location>
</feature>
<dbReference type="Pfam" id="PF00004">
    <property type="entry name" value="AAA"/>
    <property type="match status" value="1"/>
</dbReference>
<dbReference type="CDD" id="cd05528">
    <property type="entry name" value="Bromo_AAA"/>
    <property type="match status" value="1"/>
</dbReference>
<keyword evidence="11" id="KW-1185">Reference proteome</keyword>
<feature type="compositionally biased region" description="Basic and acidic residues" evidence="9">
    <location>
        <begin position="496"/>
        <end position="507"/>
    </location>
</feature>
<sequence length="1620" mass="183198">MVGNRKNRDVGGIEQSALSPRISRKGSRGALEEPEDEIYWDSDEVKEDCSRLSDAASFKTLPTSSEMKRIKGKGATSSSKCSPTSTNVTALDQVVRELRTREFSVWVPRVSSKRICKPVWPLRDRLFYARSEDSSSNEGEERRPRKHKGNIMKKLPKKHQIKKEEHSIETVDYELQKPQKMKSKAKKRMVEADDMRNEYSASHEQTTTAGEASEVTFERMEIDFQVKKELRDFIAAQDTEMESTRSLVAPAENDSPHVDVDDSPQVRGVKRERRRRKSWLEERRRARGLPSAASVKADKKEMYESEDDGSDRINFGVPGSRRRRPITMPLRYQEDTEEEEEISRGAGRPRGNKGKCRLSAATGKTSKSPRQAKRRISHATNFDSPRRLRPKPMMAVRRKTSILSCEENEDDEEEEIVMSGRGGKRRSRTEAMMSDDEDEYDPHRVSKKKKATIVLNAAQRSKHRKQGKQEGSKCKPPPPNEEGDDNEELELEEPGSDAKREEDHAEASKSVSPRRLRHQPTACIATAPESEDKEEEDSEEVLPRRRPASSRRLRGSDSVRINKNSVGKKRRSLSKNKSSSSESSSSSSSEADDDDYEEKKYALRKRIHKKNRVLRERGARHRSRVSAFMGSPARKPVAFKHKTTHNKSSTSKSNSSSDDEHRFEERRARSNAKARSTLLPMNMNEEDMQRGVIRERSKIGSSLADVEPMSIDRDITFSNVGGLNHHLRQLREMVVLPLLYPEIFERFGMTAPRGVLFYGPPGTGKTLMARALANECSIGERKVAFFMRKGADCLSKWVGESERQLRLLFDQAYQLRPSVIFFDEIDGLAPVRSSRQDQIHSSIVSTLLALMDGLDSRGEIIVIGATNRIEAIDPALRRPGRFDRELCFPLPSLQARKHILSLHTSKWQPPPTDKLLNYLADQTSGYCGADLKSMCCEAVLASLRERYPQVYESTVKLQLDVNSINVRLHHFRSALGRIVPAAQRSRGNVGERLRPEVRPLFQATLQKILHHLSQSFPHGLTPNNSGHRRVLYSSLTYRPRLLISGNGDQGQSSDLGPAIIHAMERVPAHVLDLASLYVNSSRTPEEAVTQIFHEASSRPPSIIFMPRVDCWFESTGESIRATFLSLLEHLKPSTPVLLLATTHRPLAEVDPRASELFNTYNGEVIALGNPTREEREEFFRPLFYNHMVKHKKAVVRKRVLETLPIAQVAVSRELSEKELQRLIELEESKLRELRIFLRQICAKLARNRQFITFTEPVDVEEFPDYRSIITKPMDLETMMSKIDRHEYTCAQDFLNDIELICSNALEYNRRFSADGKHIRHSACALVDTAHTLIKTEMDTDFEDECQKIRESRKKRKTQVSHLIPEFVYTDPPVPAQVAGNETSTNGSSSGNGDKSIIFQHPTPKRKKRRYKWSRGTLPALKKRISSDKSLESTKNEENSAEVTPEVDESVRSVDSTCSNDFSAPEKCAMQLCNGELSDDVEASASVPVQSTLASSTTTGAADTPSAQVASTSAAVASTSRNFTLDLEHEQDTDDPLVSSSERDEESSASNGVIDYSHLDAVFESCVSASAEADVSQLRQLYTNIFRLCQKHASVSDKAQLLLETEAEIRKFVQFKKTPRQ</sequence>
<dbReference type="GO" id="GO:0003682">
    <property type="term" value="F:chromatin binding"/>
    <property type="evidence" value="ECO:0007669"/>
    <property type="project" value="TreeGrafter"/>
</dbReference>
<dbReference type="Gene3D" id="1.10.8.60">
    <property type="match status" value="1"/>
</dbReference>
<dbReference type="InterPro" id="IPR003593">
    <property type="entry name" value="AAA+_ATPase"/>
</dbReference>
<dbReference type="Pfam" id="PF00439">
    <property type="entry name" value="Bromodomain"/>
    <property type="match status" value="1"/>
</dbReference>
<keyword evidence="2" id="KW-0547">Nucleotide-binding</keyword>
<feature type="compositionally biased region" description="Low complexity" evidence="9">
    <location>
        <begin position="575"/>
        <end position="589"/>
    </location>
</feature>
<dbReference type="PROSITE" id="PS00674">
    <property type="entry name" value="AAA"/>
    <property type="match status" value="1"/>
</dbReference>
<dbReference type="Pfam" id="PF17862">
    <property type="entry name" value="AAA_lid_3"/>
    <property type="match status" value="1"/>
</dbReference>
<feature type="compositionally biased region" description="Basic residues" evidence="9">
    <location>
        <begin position="544"/>
        <end position="553"/>
    </location>
</feature>
<dbReference type="Gene3D" id="1.20.920.10">
    <property type="entry name" value="Bromodomain-like"/>
    <property type="match status" value="1"/>
</dbReference>
<evidence type="ECO:0000313" key="12">
    <source>
        <dbReference type="RefSeq" id="XP_047735924.1"/>
    </source>
</evidence>
<evidence type="ECO:0000256" key="9">
    <source>
        <dbReference type="SAM" id="MobiDB-lite"/>
    </source>
</evidence>
<dbReference type="InterPro" id="IPR036427">
    <property type="entry name" value="Bromodomain-like_sf"/>
</dbReference>
<protein>
    <recommendedName>
        <fullName evidence="6">Tat-binding homolog 7</fullName>
    </recommendedName>
    <alternativeName>
        <fullName evidence="7">Lin-48 expression abnormal protein 1</fullName>
    </alternativeName>
</protein>
<dbReference type="InterPro" id="IPR003960">
    <property type="entry name" value="ATPase_AAA_CS"/>
</dbReference>
<comment type="similarity">
    <text evidence="1">Belongs to the AAA ATPase family.</text>
</comment>
<dbReference type="GO" id="GO:0006334">
    <property type="term" value="P:nucleosome assembly"/>
    <property type="evidence" value="ECO:0007669"/>
    <property type="project" value="TreeGrafter"/>
</dbReference>
<dbReference type="PRINTS" id="PR00503">
    <property type="entry name" value="BROMODOMAIN"/>
</dbReference>
<feature type="compositionally biased region" description="Basic and acidic residues" evidence="9">
    <location>
        <begin position="1"/>
        <end position="11"/>
    </location>
</feature>
<keyword evidence="4 8" id="KW-0103">Bromodomain</keyword>
<evidence type="ECO:0000256" key="4">
    <source>
        <dbReference type="ARBA" id="ARBA00023117"/>
    </source>
</evidence>
<evidence type="ECO:0000256" key="5">
    <source>
        <dbReference type="ARBA" id="ARBA00057193"/>
    </source>
</evidence>
<dbReference type="SUPFAM" id="SSF52540">
    <property type="entry name" value="P-loop containing nucleoside triphosphate hydrolases"/>
    <property type="match status" value="2"/>
</dbReference>
<dbReference type="SMART" id="SM00297">
    <property type="entry name" value="BROMO"/>
    <property type="match status" value="1"/>
</dbReference>
<feature type="compositionally biased region" description="Basic and acidic residues" evidence="9">
    <location>
        <begin position="162"/>
        <end position="177"/>
    </location>
</feature>
<dbReference type="GO" id="GO:0005634">
    <property type="term" value="C:nucleus"/>
    <property type="evidence" value="ECO:0007669"/>
    <property type="project" value="TreeGrafter"/>
</dbReference>
<dbReference type="PROSITE" id="PS50014">
    <property type="entry name" value="BROMODOMAIN_2"/>
    <property type="match status" value="1"/>
</dbReference>
<dbReference type="FunFam" id="3.40.50.300:FF:000061">
    <property type="entry name" value="ATPase family, AAA domain-containing 2"/>
    <property type="match status" value="1"/>
</dbReference>
<dbReference type="GO" id="GO:0042393">
    <property type="term" value="F:histone binding"/>
    <property type="evidence" value="ECO:0007669"/>
    <property type="project" value="TreeGrafter"/>
</dbReference>
<dbReference type="GO" id="GO:0005524">
    <property type="term" value="F:ATP binding"/>
    <property type="evidence" value="ECO:0007669"/>
    <property type="project" value="UniProtKB-KW"/>
</dbReference>
<keyword evidence="3" id="KW-0067">ATP-binding</keyword>
<feature type="region of interest" description="Disordered" evidence="9">
    <location>
        <begin position="240"/>
        <end position="673"/>
    </location>
</feature>
<evidence type="ECO:0000256" key="6">
    <source>
        <dbReference type="ARBA" id="ARBA00074192"/>
    </source>
</evidence>
<dbReference type="InterPro" id="IPR003959">
    <property type="entry name" value="ATPase_AAA_core"/>
</dbReference>
<dbReference type="Proteomes" id="UP000694843">
    <property type="component" value="Unplaced"/>
</dbReference>
<feature type="compositionally biased region" description="Basic and acidic residues" evidence="9">
    <location>
        <begin position="131"/>
        <end position="143"/>
    </location>
</feature>
<feature type="compositionally biased region" description="Acidic residues" evidence="9">
    <location>
        <begin position="406"/>
        <end position="416"/>
    </location>
</feature>
<organism evidence="11 12">
    <name type="scientific">Hyalella azteca</name>
    <name type="common">Amphipod</name>
    <dbReference type="NCBI Taxonomy" id="294128"/>
    <lineage>
        <taxon>Eukaryota</taxon>
        <taxon>Metazoa</taxon>
        <taxon>Ecdysozoa</taxon>
        <taxon>Arthropoda</taxon>
        <taxon>Crustacea</taxon>
        <taxon>Multicrustacea</taxon>
        <taxon>Malacostraca</taxon>
        <taxon>Eumalacostraca</taxon>
        <taxon>Peracarida</taxon>
        <taxon>Amphipoda</taxon>
        <taxon>Senticaudata</taxon>
        <taxon>Talitrida</taxon>
        <taxon>Talitroidea</taxon>
        <taxon>Hyalellidae</taxon>
        <taxon>Hyalella</taxon>
    </lineage>
</organism>
<evidence type="ECO:0000256" key="1">
    <source>
        <dbReference type="ARBA" id="ARBA00006914"/>
    </source>
</evidence>
<feature type="compositionally biased region" description="Basic residues" evidence="9">
    <location>
        <begin position="144"/>
        <end position="161"/>
    </location>
</feature>
<feature type="region of interest" description="Disordered" evidence="9">
    <location>
        <begin position="1370"/>
        <end position="1459"/>
    </location>
</feature>
<evidence type="ECO:0000259" key="10">
    <source>
        <dbReference type="PROSITE" id="PS50014"/>
    </source>
</evidence>
<evidence type="ECO:0000256" key="8">
    <source>
        <dbReference type="PROSITE-ProRule" id="PRU00035"/>
    </source>
</evidence>
<evidence type="ECO:0000313" key="11">
    <source>
        <dbReference type="Proteomes" id="UP000694843"/>
    </source>
</evidence>
<comment type="function">
    <text evidence="5">Thought to form a complex that enhances transcription from repetitive DNA sequences by modulating chromatin structure.</text>
</comment>
<evidence type="ECO:0000256" key="7">
    <source>
        <dbReference type="ARBA" id="ARBA00075625"/>
    </source>
</evidence>
<dbReference type="GO" id="GO:0045815">
    <property type="term" value="P:transcription initiation-coupled chromatin remodeling"/>
    <property type="evidence" value="ECO:0007669"/>
    <property type="project" value="TreeGrafter"/>
</dbReference>
<dbReference type="InterPro" id="IPR041569">
    <property type="entry name" value="AAA_lid_3"/>
</dbReference>
<feature type="compositionally biased region" description="Basic and acidic residues" evidence="9">
    <location>
        <begin position="658"/>
        <end position="668"/>
    </location>
</feature>
<dbReference type="PROSITE" id="PS00633">
    <property type="entry name" value="BROMODOMAIN_1"/>
    <property type="match status" value="1"/>
</dbReference>
<feature type="compositionally biased region" description="Basic residues" evidence="9">
    <location>
        <begin position="268"/>
        <end position="277"/>
    </location>
</feature>
<feature type="compositionally biased region" description="Low complexity" evidence="9">
    <location>
        <begin position="646"/>
        <end position="656"/>
    </location>
</feature>
<dbReference type="SUPFAM" id="SSF47370">
    <property type="entry name" value="Bromodomain"/>
    <property type="match status" value="1"/>
</dbReference>
<feature type="compositionally biased region" description="Low complexity" evidence="9">
    <location>
        <begin position="1379"/>
        <end position="1392"/>
    </location>
</feature>
<evidence type="ECO:0000256" key="2">
    <source>
        <dbReference type="ARBA" id="ARBA00022741"/>
    </source>
</evidence>
<feature type="compositionally biased region" description="Acidic residues" evidence="9">
    <location>
        <begin position="529"/>
        <end position="540"/>
    </location>
</feature>
<accession>A0A979FHY4</accession>
<dbReference type="InterPro" id="IPR001487">
    <property type="entry name" value="Bromodomain"/>
</dbReference>
<dbReference type="InterPro" id="IPR027417">
    <property type="entry name" value="P-loop_NTPase"/>
</dbReference>
<name>A0A979FHY4_HYAAZ</name>
<feature type="compositionally biased region" description="Polar residues" evidence="9">
    <location>
        <begin position="75"/>
        <end position="87"/>
    </location>
</feature>
<dbReference type="Gene3D" id="3.40.50.300">
    <property type="entry name" value="P-loop containing nucleotide triphosphate hydrolases"/>
    <property type="match status" value="2"/>
</dbReference>
<dbReference type="FunFam" id="1.10.8.60:FF:000016">
    <property type="entry name" value="ATPase family AAA domain-containing protein 2B"/>
    <property type="match status" value="1"/>
</dbReference>
<dbReference type="OrthoDB" id="5421at2759"/>
<proteinExistence type="inferred from homology"/>
<dbReference type="InterPro" id="IPR018359">
    <property type="entry name" value="Bromodomain_CS"/>
</dbReference>
<feature type="region of interest" description="Disordered" evidence="9">
    <location>
        <begin position="131"/>
        <end position="191"/>
    </location>
</feature>
<dbReference type="PANTHER" id="PTHR23069:SF0">
    <property type="entry name" value="TAT-BINDING HOMOLOG 7"/>
    <property type="match status" value="1"/>
</dbReference>
<feature type="compositionally biased region" description="Basic residues" evidence="9">
    <location>
        <begin position="602"/>
        <end position="624"/>
    </location>
</feature>
<feature type="region of interest" description="Disordered" evidence="9">
    <location>
        <begin position="1"/>
        <end position="37"/>
    </location>
</feature>
<dbReference type="InterPro" id="IPR045199">
    <property type="entry name" value="ATAD2-like"/>
</dbReference>